<reference evidence="3" key="1">
    <citation type="journal article" date="2023" name="Commun. Biol.">
        <title>Genome analysis of Parmales, the sister group of diatoms, reveals the evolutionary specialization of diatoms from phago-mixotrophs to photoautotrophs.</title>
        <authorList>
            <person name="Ban H."/>
            <person name="Sato S."/>
            <person name="Yoshikawa S."/>
            <person name="Yamada K."/>
            <person name="Nakamura Y."/>
            <person name="Ichinomiya M."/>
            <person name="Sato N."/>
            <person name="Blanc-Mathieu R."/>
            <person name="Endo H."/>
            <person name="Kuwata A."/>
            <person name="Ogata H."/>
        </authorList>
    </citation>
    <scope>NUCLEOTIDE SEQUENCE [LARGE SCALE GENOMIC DNA]</scope>
</reference>
<evidence type="ECO:0000313" key="3">
    <source>
        <dbReference type="Proteomes" id="UP001165065"/>
    </source>
</evidence>
<gene>
    <name evidence="2" type="ORF">TrCOL_g7104</name>
</gene>
<protein>
    <submittedName>
        <fullName evidence="2">Uncharacterized protein</fullName>
    </submittedName>
</protein>
<dbReference type="AlphaFoldDB" id="A0A9W7LBW1"/>
<proteinExistence type="predicted"/>
<dbReference type="EMBL" id="BRYA01000203">
    <property type="protein sequence ID" value="GMI43964.1"/>
    <property type="molecule type" value="Genomic_DNA"/>
</dbReference>
<name>A0A9W7LBW1_9STRA</name>
<dbReference type="OrthoDB" id="10016939at2759"/>
<dbReference type="CDD" id="cd22884">
    <property type="entry name" value="TOM22"/>
    <property type="match status" value="1"/>
</dbReference>
<comment type="caution">
    <text evidence="2">The sequence shown here is derived from an EMBL/GenBank/DDBJ whole genome shotgun (WGS) entry which is preliminary data.</text>
</comment>
<accession>A0A9W7LBW1</accession>
<evidence type="ECO:0000256" key="1">
    <source>
        <dbReference type="SAM" id="Phobius"/>
    </source>
</evidence>
<dbReference type="Proteomes" id="UP001165065">
    <property type="component" value="Unassembled WGS sequence"/>
</dbReference>
<keyword evidence="3" id="KW-1185">Reference proteome</keyword>
<sequence length="108" mass="11737">MAGNKGKSGGLKGFLERAQASGVVAFTNLNKYGWIGARYMGKSYFVLTTTLIIVFLPLITEISREPEVINAEKAQVKDLRAQGYSDVQLQQMGFSESTLYGPAVLSAK</sequence>
<keyword evidence="1" id="KW-0812">Transmembrane</keyword>
<keyword evidence="1" id="KW-0472">Membrane</keyword>
<evidence type="ECO:0000313" key="2">
    <source>
        <dbReference type="EMBL" id="GMI43964.1"/>
    </source>
</evidence>
<keyword evidence="1" id="KW-1133">Transmembrane helix</keyword>
<feature type="transmembrane region" description="Helical" evidence="1">
    <location>
        <begin position="39"/>
        <end position="59"/>
    </location>
</feature>
<organism evidence="2 3">
    <name type="scientific">Triparma columacea</name>
    <dbReference type="NCBI Taxonomy" id="722753"/>
    <lineage>
        <taxon>Eukaryota</taxon>
        <taxon>Sar</taxon>
        <taxon>Stramenopiles</taxon>
        <taxon>Ochrophyta</taxon>
        <taxon>Bolidophyceae</taxon>
        <taxon>Parmales</taxon>
        <taxon>Triparmaceae</taxon>
        <taxon>Triparma</taxon>
    </lineage>
</organism>